<dbReference type="InterPro" id="IPR035919">
    <property type="entry name" value="EAL_sf"/>
</dbReference>
<gene>
    <name evidence="3" type="ordered locus">Tgr7_0322</name>
</gene>
<dbReference type="PIRSF" id="PIRSF003180">
    <property type="entry name" value="DiGMPpdiest_YuxH"/>
    <property type="match status" value="1"/>
</dbReference>
<dbReference type="eggNOG" id="COG3434">
    <property type="taxonomic scope" value="Bacteria"/>
</dbReference>
<dbReference type="HOGENOM" id="CLU_044951_2_0_6"/>
<name>B8GUQ9_THISH</name>
<dbReference type="PANTHER" id="PTHR33525:SF4">
    <property type="entry name" value="CYCLIC DI-GMP PHOSPHODIESTERASE CDGJ"/>
    <property type="match status" value="1"/>
</dbReference>
<proteinExistence type="predicted"/>
<protein>
    <submittedName>
        <fullName evidence="3">Putative signal transduction protein</fullName>
    </submittedName>
</protein>
<dbReference type="KEGG" id="tgr:Tgr7_0322"/>
<dbReference type="STRING" id="396588.Tgr7_0322"/>
<dbReference type="Proteomes" id="UP000002383">
    <property type="component" value="Chromosome"/>
</dbReference>
<dbReference type="SMART" id="SM00052">
    <property type="entry name" value="EAL"/>
    <property type="match status" value="1"/>
</dbReference>
<evidence type="ECO:0000313" key="4">
    <source>
        <dbReference type="Proteomes" id="UP000002383"/>
    </source>
</evidence>
<organism evidence="3 4">
    <name type="scientific">Thioalkalivibrio sulfidiphilus (strain HL-EbGR7)</name>
    <dbReference type="NCBI Taxonomy" id="396588"/>
    <lineage>
        <taxon>Bacteria</taxon>
        <taxon>Pseudomonadati</taxon>
        <taxon>Pseudomonadota</taxon>
        <taxon>Gammaproteobacteria</taxon>
        <taxon>Chromatiales</taxon>
        <taxon>Ectothiorhodospiraceae</taxon>
        <taxon>Thioalkalivibrio</taxon>
    </lineage>
</organism>
<dbReference type="EMBL" id="CP001339">
    <property type="protein sequence ID" value="ACL71420.1"/>
    <property type="molecule type" value="Genomic_DNA"/>
</dbReference>
<evidence type="ECO:0000313" key="3">
    <source>
        <dbReference type="EMBL" id="ACL71420.1"/>
    </source>
</evidence>
<dbReference type="InterPro" id="IPR014408">
    <property type="entry name" value="dGMP_Pdiesterase_EAL/HD-GYP"/>
</dbReference>
<dbReference type="PROSITE" id="PS51833">
    <property type="entry name" value="HDOD"/>
    <property type="match status" value="1"/>
</dbReference>
<sequence length="403" mass="45956">MPEVFVGRQPIYDREMRVRAYELLFRSSSENRAAFVDGDAASSEVIHGTFMDLGLDRIAGDKTVFINLTRNLLMSEGILAFPPDRVVLEVLEDVEIDDDLLAALRLLNHKGYRIALDDFVYREGPQPLLSMADIVKVDLGQLHNGELEDQVRQLRSHKVQLLAEKVEDREQYTLCRDLGFEYFQGYYLCRPNVVRGRRVTTNRLTVIQLINKLHQPDMDLRDLEQTIANDVSLSYHLLRFINSAYYGLSKPIESIHRAVVYLGRDAIRHWVTLLALRSLKDQPTDVLINALVRARMCQLLAEQGRFLSLQDSFFTVGLFSTLEQVLQAPMAEILGELPMSEEINAALLRQEGVMGEALACTLAFEQESPDSARRFRDLDPVQTGRLYLEALAWANELKEQMGI</sequence>
<dbReference type="SUPFAM" id="SSF141868">
    <property type="entry name" value="EAL domain-like"/>
    <property type="match status" value="1"/>
</dbReference>
<dbReference type="RefSeq" id="WP_012636909.1">
    <property type="nucleotide sequence ID" value="NC_011901.1"/>
</dbReference>
<dbReference type="Gene3D" id="1.10.3210.10">
    <property type="entry name" value="Hypothetical protein af1432"/>
    <property type="match status" value="1"/>
</dbReference>
<dbReference type="Pfam" id="PF08668">
    <property type="entry name" value="HDOD"/>
    <property type="match status" value="1"/>
</dbReference>
<evidence type="ECO:0000259" key="2">
    <source>
        <dbReference type="PROSITE" id="PS51833"/>
    </source>
</evidence>
<feature type="domain" description="EAL" evidence="1">
    <location>
        <begin position="1"/>
        <end position="205"/>
    </location>
</feature>
<dbReference type="OrthoDB" id="9804751at2"/>
<dbReference type="Gene3D" id="3.20.20.450">
    <property type="entry name" value="EAL domain"/>
    <property type="match status" value="1"/>
</dbReference>
<dbReference type="Pfam" id="PF00563">
    <property type="entry name" value="EAL"/>
    <property type="match status" value="1"/>
</dbReference>
<dbReference type="InterPro" id="IPR001633">
    <property type="entry name" value="EAL_dom"/>
</dbReference>
<dbReference type="InterPro" id="IPR052340">
    <property type="entry name" value="RNase_Y/CdgJ"/>
</dbReference>
<feature type="domain" description="HDOD" evidence="2">
    <location>
        <begin position="199"/>
        <end position="391"/>
    </location>
</feature>
<accession>B8GUQ9</accession>
<evidence type="ECO:0000259" key="1">
    <source>
        <dbReference type="PROSITE" id="PS50883"/>
    </source>
</evidence>
<dbReference type="InterPro" id="IPR013976">
    <property type="entry name" value="HDOD"/>
</dbReference>
<dbReference type="PROSITE" id="PS50883">
    <property type="entry name" value="EAL"/>
    <property type="match status" value="1"/>
</dbReference>
<dbReference type="PANTHER" id="PTHR33525">
    <property type="match status" value="1"/>
</dbReference>
<dbReference type="AlphaFoldDB" id="B8GUQ9"/>
<dbReference type="SUPFAM" id="SSF109604">
    <property type="entry name" value="HD-domain/PDEase-like"/>
    <property type="match status" value="1"/>
</dbReference>
<keyword evidence="4" id="KW-1185">Reference proteome</keyword>
<reference evidence="3 4" key="1">
    <citation type="journal article" date="2011" name="Stand. Genomic Sci.">
        <title>Complete genome sequence of 'Thioalkalivibrio sulfidophilus' HL-EbGr7.</title>
        <authorList>
            <person name="Muyzer G."/>
            <person name="Sorokin D.Y."/>
            <person name="Mavromatis K."/>
            <person name="Lapidus A."/>
            <person name="Clum A."/>
            <person name="Ivanova N."/>
            <person name="Pati A."/>
            <person name="d'Haeseleer P."/>
            <person name="Woyke T."/>
            <person name="Kyrpides N.C."/>
        </authorList>
    </citation>
    <scope>NUCLEOTIDE SEQUENCE [LARGE SCALE GENOMIC DNA]</scope>
    <source>
        <strain evidence="3 4">HL-EbGR7</strain>
    </source>
</reference>